<comment type="caution">
    <text evidence="9">The sequence shown here is derived from an EMBL/GenBank/DDBJ whole genome shotgun (WGS) entry which is preliminary data.</text>
</comment>
<feature type="domain" description="CopC" evidence="8">
    <location>
        <begin position="28"/>
        <end position="121"/>
    </location>
</feature>
<keyword evidence="6" id="KW-1133">Transmembrane helix</keyword>
<keyword evidence="6" id="KW-0812">Transmembrane</keyword>
<dbReference type="InterPro" id="IPR007348">
    <property type="entry name" value="CopC_dom"/>
</dbReference>
<dbReference type="RefSeq" id="WP_247206386.1">
    <property type="nucleotide sequence ID" value="NZ_JAWLUM010000006.1"/>
</dbReference>
<feature type="compositionally biased region" description="Low complexity" evidence="5">
    <location>
        <begin position="145"/>
        <end position="159"/>
    </location>
</feature>
<evidence type="ECO:0000256" key="2">
    <source>
        <dbReference type="ARBA" id="ARBA00022723"/>
    </source>
</evidence>
<feature type="compositionally biased region" description="Low complexity" evidence="5">
    <location>
        <begin position="124"/>
        <end position="138"/>
    </location>
</feature>
<dbReference type="SUPFAM" id="SSF81296">
    <property type="entry name" value="E set domains"/>
    <property type="match status" value="1"/>
</dbReference>
<reference evidence="9 10" key="1">
    <citation type="submission" date="2023-10" db="EMBL/GenBank/DDBJ databases">
        <title>Development of a sustainable strategy for remediation of hydrocarbon-contaminated territories based on the waste exchange concept.</title>
        <authorList>
            <person name="Krivoruchko A."/>
        </authorList>
    </citation>
    <scope>NUCLEOTIDE SEQUENCE [LARGE SCALE GENOMIC DNA]</scope>
    <source>
        <strain evidence="9 10">IEGM 1236</strain>
    </source>
</reference>
<keyword evidence="4" id="KW-0186">Copper</keyword>
<proteinExistence type="predicted"/>
<evidence type="ECO:0000256" key="3">
    <source>
        <dbReference type="ARBA" id="ARBA00022729"/>
    </source>
</evidence>
<protein>
    <submittedName>
        <fullName evidence="9">Copper resistance protein CopC</fullName>
    </submittedName>
</protein>
<keyword evidence="2" id="KW-0479">Metal-binding</keyword>
<evidence type="ECO:0000256" key="7">
    <source>
        <dbReference type="SAM" id="SignalP"/>
    </source>
</evidence>
<dbReference type="EMBL" id="JAWLUM010000006">
    <property type="protein sequence ID" value="MDV7136845.1"/>
    <property type="molecule type" value="Genomic_DNA"/>
</dbReference>
<evidence type="ECO:0000256" key="6">
    <source>
        <dbReference type="SAM" id="Phobius"/>
    </source>
</evidence>
<sequence length="249" mass="24721">MTVGRLVAIAALAAVGSLLLGVGQASAHSALTSSTPTDGAVLEQAPATIDLVFNQSISKNFAEVAVLSTDSEPVQVSAPAVTGAQVSVKVQTALGSGAYTVNYRVVSADGHPITGQVAFSVAPSSSAPTASVPSATGVEPPPPAGTVTGVPATTSPSTGLHPGDDPEGKLADNWVVVVVIVLVVAGLGAIALLLVLHSRDDHDKDDHNKAVPPPAEPTAATPHTPTSPTPDSDQPPKGDRSGHDGAEEG</sequence>
<comment type="subcellular location">
    <subcellularLocation>
        <location evidence="1">Cell envelope</location>
    </subcellularLocation>
</comment>
<keyword evidence="3 7" id="KW-0732">Signal</keyword>
<dbReference type="InterPro" id="IPR014755">
    <property type="entry name" value="Cu-Rt/internalin_Ig-like"/>
</dbReference>
<evidence type="ECO:0000259" key="8">
    <source>
        <dbReference type="Pfam" id="PF04234"/>
    </source>
</evidence>
<feature type="signal peptide" evidence="7">
    <location>
        <begin position="1"/>
        <end position="27"/>
    </location>
</feature>
<dbReference type="PANTHER" id="PTHR34820:SF4">
    <property type="entry name" value="INNER MEMBRANE PROTEIN YEBZ"/>
    <property type="match status" value="1"/>
</dbReference>
<evidence type="ECO:0000256" key="5">
    <source>
        <dbReference type="SAM" id="MobiDB-lite"/>
    </source>
</evidence>
<dbReference type="PANTHER" id="PTHR34820">
    <property type="entry name" value="INNER MEMBRANE PROTEIN YEBZ"/>
    <property type="match status" value="1"/>
</dbReference>
<dbReference type="Pfam" id="PF04234">
    <property type="entry name" value="CopC"/>
    <property type="match status" value="1"/>
</dbReference>
<dbReference type="Proteomes" id="UP001185792">
    <property type="component" value="Unassembled WGS sequence"/>
</dbReference>
<feature type="transmembrane region" description="Helical" evidence="6">
    <location>
        <begin position="174"/>
        <end position="196"/>
    </location>
</feature>
<organism evidence="9 10">
    <name type="scientific">Williamsia marianensis</name>
    <dbReference type="NCBI Taxonomy" id="85044"/>
    <lineage>
        <taxon>Bacteria</taxon>
        <taxon>Bacillati</taxon>
        <taxon>Actinomycetota</taxon>
        <taxon>Actinomycetes</taxon>
        <taxon>Mycobacteriales</taxon>
        <taxon>Nocardiaceae</taxon>
        <taxon>Williamsia</taxon>
    </lineage>
</organism>
<evidence type="ECO:0000256" key="1">
    <source>
        <dbReference type="ARBA" id="ARBA00004196"/>
    </source>
</evidence>
<dbReference type="Gene3D" id="2.60.40.1220">
    <property type="match status" value="1"/>
</dbReference>
<feature type="compositionally biased region" description="Low complexity" evidence="5">
    <location>
        <begin position="217"/>
        <end position="232"/>
    </location>
</feature>
<accession>A0ABU4F009</accession>
<dbReference type="InterPro" id="IPR032694">
    <property type="entry name" value="CopC/D"/>
</dbReference>
<feature type="compositionally biased region" description="Basic and acidic residues" evidence="5">
    <location>
        <begin position="234"/>
        <end position="249"/>
    </location>
</feature>
<keyword evidence="10" id="KW-1185">Reference proteome</keyword>
<name>A0ABU4F009_WILMA</name>
<keyword evidence="6" id="KW-0472">Membrane</keyword>
<evidence type="ECO:0000313" key="10">
    <source>
        <dbReference type="Proteomes" id="UP001185792"/>
    </source>
</evidence>
<evidence type="ECO:0000256" key="4">
    <source>
        <dbReference type="ARBA" id="ARBA00023008"/>
    </source>
</evidence>
<feature type="chain" id="PRO_5045571845" evidence="7">
    <location>
        <begin position="28"/>
        <end position="249"/>
    </location>
</feature>
<dbReference type="InterPro" id="IPR014756">
    <property type="entry name" value="Ig_E-set"/>
</dbReference>
<evidence type="ECO:0000313" key="9">
    <source>
        <dbReference type="EMBL" id="MDV7136845.1"/>
    </source>
</evidence>
<gene>
    <name evidence="9" type="ORF">R4198_24405</name>
</gene>
<feature type="region of interest" description="Disordered" evidence="5">
    <location>
        <begin position="124"/>
        <end position="168"/>
    </location>
</feature>
<feature type="region of interest" description="Disordered" evidence="5">
    <location>
        <begin position="202"/>
        <end position="249"/>
    </location>
</feature>